<comment type="caution">
    <text evidence="2">The sequence shown here is derived from an EMBL/GenBank/DDBJ whole genome shotgun (WGS) entry which is preliminary data.</text>
</comment>
<dbReference type="Proteomes" id="UP001318860">
    <property type="component" value="Unassembled WGS sequence"/>
</dbReference>
<evidence type="ECO:0000313" key="2">
    <source>
        <dbReference type="EMBL" id="KAK6163388.1"/>
    </source>
</evidence>
<evidence type="ECO:0000256" key="1">
    <source>
        <dbReference type="SAM" id="MobiDB-lite"/>
    </source>
</evidence>
<accession>A0ABR0XWC8</accession>
<dbReference type="EMBL" id="JABTTQ020000001">
    <property type="protein sequence ID" value="KAK6163388.1"/>
    <property type="molecule type" value="Genomic_DNA"/>
</dbReference>
<feature type="compositionally biased region" description="Basic and acidic residues" evidence="1">
    <location>
        <begin position="110"/>
        <end position="133"/>
    </location>
</feature>
<proteinExistence type="predicted"/>
<organism evidence="2 3">
    <name type="scientific">Rehmannia glutinosa</name>
    <name type="common">Chinese foxglove</name>
    <dbReference type="NCBI Taxonomy" id="99300"/>
    <lineage>
        <taxon>Eukaryota</taxon>
        <taxon>Viridiplantae</taxon>
        <taxon>Streptophyta</taxon>
        <taxon>Embryophyta</taxon>
        <taxon>Tracheophyta</taxon>
        <taxon>Spermatophyta</taxon>
        <taxon>Magnoliopsida</taxon>
        <taxon>eudicotyledons</taxon>
        <taxon>Gunneridae</taxon>
        <taxon>Pentapetalae</taxon>
        <taxon>asterids</taxon>
        <taxon>lamiids</taxon>
        <taxon>Lamiales</taxon>
        <taxon>Orobanchaceae</taxon>
        <taxon>Rehmannieae</taxon>
        <taxon>Rehmannia</taxon>
    </lineage>
</organism>
<feature type="region of interest" description="Disordered" evidence="1">
    <location>
        <begin position="81"/>
        <end position="157"/>
    </location>
</feature>
<keyword evidence="3" id="KW-1185">Reference proteome</keyword>
<reference evidence="2 3" key="1">
    <citation type="journal article" date="2021" name="Comput. Struct. Biotechnol. J.">
        <title>De novo genome assembly of the potent medicinal plant Rehmannia glutinosa using nanopore technology.</title>
        <authorList>
            <person name="Ma L."/>
            <person name="Dong C."/>
            <person name="Song C."/>
            <person name="Wang X."/>
            <person name="Zheng X."/>
            <person name="Niu Y."/>
            <person name="Chen S."/>
            <person name="Feng W."/>
        </authorList>
    </citation>
    <scope>NUCLEOTIDE SEQUENCE [LARGE SCALE GENOMIC DNA]</scope>
    <source>
        <strain evidence="2">DH-2019</strain>
    </source>
</reference>
<protein>
    <submittedName>
        <fullName evidence="2">Uncharacterized protein</fullName>
    </submittedName>
</protein>
<sequence length="157" mass="17834">MIPSVSGKLVQTFFNLCLPPEKTKQKLKMASHGVLMIGHMERGCLTRKEDLGTNILIEDQFGEWLRVMELGFYKNGYQNSRTVSSPKKAKFHMQQEVGSKKQELQGMRKTTSEEKNGKKDIIEMEKLTQKDELSVASASDTGVGQNKVDHKKPYKEI</sequence>
<name>A0ABR0XWC8_REHGL</name>
<evidence type="ECO:0000313" key="3">
    <source>
        <dbReference type="Proteomes" id="UP001318860"/>
    </source>
</evidence>
<gene>
    <name evidence="2" type="ORF">DH2020_000252</name>
</gene>